<comment type="cofactor">
    <cofactor evidence="10">
        <name>Mg(2+)</name>
        <dbReference type="ChEBI" id="CHEBI:18420"/>
    </cofactor>
</comment>
<dbReference type="Gene3D" id="3.40.50.1000">
    <property type="entry name" value="HAD superfamily/HAD-like"/>
    <property type="match status" value="1"/>
</dbReference>
<keyword evidence="4 7" id="KW-0378">Hydrolase</keyword>
<feature type="site" description="Stabilizes the phosphoryl group" evidence="9">
    <location>
        <position position="111"/>
    </location>
</feature>
<dbReference type="AlphaFoldDB" id="A0A6M4INY4"/>
<dbReference type="GO" id="GO:0005737">
    <property type="term" value="C:cytoplasm"/>
    <property type="evidence" value="ECO:0007669"/>
    <property type="project" value="UniProtKB-SubCell"/>
</dbReference>
<organism evidence="11 12">
    <name type="scientific">Gemmatimonas groenlandica</name>
    <dbReference type="NCBI Taxonomy" id="2732249"/>
    <lineage>
        <taxon>Bacteria</taxon>
        <taxon>Pseudomonadati</taxon>
        <taxon>Gemmatimonadota</taxon>
        <taxon>Gemmatimonadia</taxon>
        <taxon>Gemmatimonadales</taxon>
        <taxon>Gemmatimonadaceae</taxon>
        <taxon>Gemmatimonas</taxon>
    </lineage>
</organism>
<feature type="site" description="Stabilizes the phosphoryl group" evidence="9">
    <location>
        <position position="59"/>
    </location>
</feature>
<dbReference type="Pfam" id="PF13242">
    <property type="entry name" value="Hydrolase_like"/>
    <property type="match status" value="1"/>
</dbReference>
<dbReference type="NCBIfam" id="TIGR01656">
    <property type="entry name" value="Histidinol-ppas"/>
    <property type="match status" value="1"/>
</dbReference>
<evidence type="ECO:0000256" key="3">
    <source>
        <dbReference type="ARBA" id="ARBA00022723"/>
    </source>
</evidence>
<feature type="binding site" evidence="10">
    <location>
        <position position="137"/>
    </location>
    <ligand>
        <name>Mg(2+)</name>
        <dbReference type="ChEBI" id="CHEBI:18420"/>
    </ligand>
</feature>
<dbReference type="GO" id="GO:0046872">
    <property type="term" value="F:metal ion binding"/>
    <property type="evidence" value="ECO:0007669"/>
    <property type="project" value="UniProtKB-KW"/>
</dbReference>
<dbReference type="EC" id="3.1.3.-" evidence="7"/>
<keyword evidence="3 10" id="KW-0479">Metal-binding</keyword>
<dbReference type="GO" id="GO:0016791">
    <property type="term" value="F:phosphatase activity"/>
    <property type="evidence" value="ECO:0007669"/>
    <property type="project" value="InterPro"/>
</dbReference>
<feature type="site" description="Stabilizes the phosphoryl group" evidence="9">
    <location>
        <position position="112"/>
    </location>
</feature>
<evidence type="ECO:0000256" key="4">
    <source>
        <dbReference type="ARBA" id="ARBA00022801"/>
    </source>
</evidence>
<dbReference type="GO" id="GO:0005975">
    <property type="term" value="P:carbohydrate metabolic process"/>
    <property type="evidence" value="ECO:0007669"/>
    <property type="project" value="InterPro"/>
</dbReference>
<dbReference type="KEGG" id="ggr:HKW67_07980"/>
<dbReference type="PANTHER" id="PTHR42891">
    <property type="entry name" value="D-GLYCERO-BETA-D-MANNO-HEPTOSE-1,7-BISPHOSPHATE 7-PHOSPHATASE"/>
    <property type="match status" value="1"/>
</dbReference>
<evidence type="ECO:0000256" key="7">
    <source>
        <dbReference type="PIRNR" id="PIRNR004682"/>
    </source>
</evidence>
<comment type="similarity">
    <text evidence="7">Belongs to the gmhB family.</text>
</comment>
<evidence type="ECO:0000313" key="11">
    <source>
        <dbReference type="EMBL" id="QJR35449.1"/>
    </source>
</evidence>
<dbReference type="Proteomes" id="UP000500938">
    <property type="component" value="Chromosome"/>
</dbReference>
<name>A0A6M4INY4_9BACT</name>
<evidence type="ECO:0000313" key="12">
    <source>
        <dbReference type="Proteomes" id="UP000500938"/>
    </source>
</evidence>
<dbReference type="NCBIfam" id="TIGR01662">
    <property type="entry name" value="HAD-SF-IIIA"/>
    <property type="match status" value="1"/>
</dbReference>
<dbReference type="InterPro" id="IPR036412">
    <property type="entry name" value="HAD-like_sf"/>
</dbReference>
<evidence type="ECO:0000256" key="9">
    <source>
        <dbReference type="PIRSR" id="PIRSR004682-3"/>
    </source>
</evidence>
<feature type="binding site" evidence="10">
    <location>
        <position position="98"/>
    </location>
    <ligand>
        <name>Zn(2+)</name>
        <dbReference type="ChEBI" id="CHEBI:29105"/>
    </ligand>
</feature>
<feature type="binding site" evidence="10">
    <location>
        <position position="108"/>
    </location>
    <ligand>
        <name>Zn(2+)</name>
        <dbReference type="ChEBI" id="CHEBI:29105"/>
    </ligand>
</feature>
<proteinExistence type="inferred from homology"/>
<keyword evidence="12" id="KW-1185">Reference proteome</keyword>
<evidence type="ECO:0000256" key="2">
    <source>
        <dbReference type="ARBA" id="ARBA00022490"/>
    </source>
</evidence>
<keyword evidence="10" id="KW-0862">Zinc</keyword>
<evidence type="ECO:0000256" key="8">
    <source>
        <dbReference type="PIRSR" id="PIRSR004682-1"/>
    </source>
</evidence>
<dbReference type="SUPFAM" id="SSF56784">
    <property type="entry name" value="HAD-like"/>
    <property type="match status" value="1"/>
</dbReference>
<dbReference type="EMBL" id="CP053085">
    <property type="protein sequence ID" value="QJR35449.1"/>
    <property type="molecule type" value="Genomic_DNA"/>
</dbReference>
<feature type="active site" description="Proton donor" evidence="8">
    <location>
        <position position="19"/>
    </location>
</feature>
<feature type="binding site" evidence="10">
    <location>
        <position position="110"/>
    </location>
    <ligand>
        <name>Zn(2+)</name>
        <dbReference type="ChEBI" id="CHEBI:29105"/>
    </ligand>
</feature>
<evidence type="ECO:0000256" key="5">
    <source>
        <dbReference type="ARBA" id="ARBA00023277"/>
    </source>
</evidence>
<feature type="binding site" evidence="10">
    <location>
        <position position="19"/>
    </location>
    <ligand>
        <name>Mg(2+)</name>
        <dbReference type="ChEBI" id="CHEBI:18420"/>
    </ligand>
</feature>
<keyword evidence="10" id="KW-0460">Magnesium</keyword>
<comment type="cofactor">
    <cofactor evidence="10">
        <name>Zn(2+)</name>
        <dbReference type="ChEBI" id="CHEBI:29105"/>
    </cofactor>
</comment>
<evidence type="ECO:0000256" key="10">
    <source>
        <dbReference type="PIRSR" id="PIRSR004682-4"/>
    </source>
</evidence>
<sequence length="206" mass="21558">MTASPSEHAPVPALFIDRDGTLIADAHYLADANRVQLIPGAAAAVAKANAAQVPVVVVTNQSGIARGLITTFQYEAVRDRTNALLSADGAAVLATYHCPHWGHPKEPCECRKPGLGMYREAAAAYALDLAHSAYIGDRWRDVQPALATGGIGILVPGIETPSADVEEARSALSARIFMADNILEAVSIALAMIGARPPLQSPSDAQ</sequence>
<reference evidence="11 12" key="1">
    <citation type="submission" date="2020-05" db="EMBL/GenBank/DDBJ databases">
        <title>Complete genome sequence of Gemmatimonas greenlandica TET16.</title>
        <authorList>
            <person name="Zeng Y."/>
        </authorList>
    </citation>
    <scope>NUCLEOTIDE SEQUENCE [LARGE SCALE GENOMIC DNA]</scope>
    <source>
        <strain evidence="11 12">TET16</strain>
    </source>
</reference>
<feature type="active site" description="Nucleophile" evidence="8">
    <location>
        <position position="17"/>
    </location>
</feature>
<feature type="binding site" evidence="10">
    <location>
        <position position="17"/>
    </location>
    <ligand>
        <name>Mg(2+)</name>
        <dbReference type="ChEBI" id="CHEBI:18420"/>
    </ligand>
</feature>
<dbReference type="InterPro" id="IPR006549">
    <property type="entry name" value="HAD-SF_hydro_IIIA"/>
</dbReference>
<keyword evidence="2 7" id="KW-0963">Cytoplasm</keyword>
<dbReference type="InterPro" id="IPR023214">
    <property type="entry name" value="HAD_sf"/>
</dbReference>
<dbReference type="PANTHER" id="PTHR42891:SF1">
    <property type="entry name" value="D-GLYCERO-BETA-D-MANNO-HEPTOSE-1,7-BISPHOSPHATE 7-PHOSPHATASE"/>
    <property type="match status" value="1"/>
</dbReference>
<evidence type="ECO:0000256" key="6">
    <source>
        <dbReference type="ARBA" id="ARBA00031828"/>
    </source>
</evidence>
<accession>A0A6M4INY4</accession>
<dbReference type="InterPro" id="IPR006543">
    <property type="entry name" value="Histidinol-phos"/>
</dbReference>
<dbReference type="InterPro" id="IPR004446">
    <property type="entry name" value="Heptose_bisP_phosphatase"/>
</dbReference>
<evidence type="ECO:0000256" key="1">
    <source>
        <dbReference type="ARBA" id="ARBA00004496"/>
    </source>
</evidence>
<dbReference type="PIRSF" id="PIRSF004682">
    <property type="entry name" value="GmhB"/>
    <property type="match status" value="1"/>
</dbReference>
<gene>
    <name evidence="11" type="ORF">HKW67_07980</name>
</gene>
<comment type="subcellular location">
    <subcellularLocation>
        <location evidence="1 7">Cytoplasm</location>
    </subcellularLocation>
</comment>
<dbReference type="RefSeq" id="WP_171224879.1">
    <property type="nucleotide sequence ID" value="NZ_CP053085.1"/>
</dbReference>
<feature type="binding site" evidence="10">
    <location>
        <position position="100"/>
    </location>
    <ligand>
        <name>Zn(2+)</name>
        <dbReference type="ChEBI" id="CHEBI:29105"/>
    </ligand>
</feature>
<protein>
    <recommendedName>
        <fullName evidence="6 7">D,D-heptose 1,7-bisphosphate phosphatase</fullName>
        <ecNumber evidence="7">3.1.3.-</ecNumber>
    </recommendedName>
</protein>
<keyword evidence="5 7" id="KW-0119">Carbohydrate metabolism</keyword>